<proteinExistence type="predicted"/>
<feature type="chain" id="PRO_5046420657" evidence="2">
    <location>
        <begin position="42"/>
        <end position="249"/>
    </location>
</feature>
<protein>
    <submittedName>
        <fullName evidence="4">M23 family metallopeptidase</fullName>
    </submittedName>
</protein>
<evidence type="ECO:0000259" key="3">
    <source>
        <dbReference type="Pfam" id="PF01551"/>
    </source>
</evidence>
<feature type="domain" description="M23ase beta-sheet core" evidence="3">
    <location>
        <begin position="143"/>
        <end position="238"/>
    </location>
</feature>
<gene>
    <name evidence="4" type="ORF">GCM10009810_37570</name>
</gene>
<dbReference type="InterPro" id="IPR011055">
    <property type="entry name" value="Dup_hybrid_motif"/>
</dbReference>
<comment type="caution">
    <text evidence="4">The sequence shown here is derived from an EMBL/GenBank/DDBJ whole genome shotgun (WGS) entry which is preliminary data.</text>
</comment>
<dbReference type="Proteomes" id="UP001501475">
    <property type="component" value="Unassembled WGS sequence"/>
</dbReference>
<sequence length="249" mass="25666">MSRTTSSASLRPHGRIRPRIAVPAGAAAALVVSLTGSGASAALPAAAPAVGSYDAAMLASHLTARTTVSDSSSATPVEDARQLADTQSREQGEIRAARATAERKAVAARIAKAKKAKAAAHRWINPLAHPNLTSNFGYRWGRLHAGLDFGTPVGTPLRAMSTGTVVKAGAAQGYGLKVEIRYWTGVVSYYGHMSSIAVKVGQKVAPGTIVGASGNTGHSTGPHLHLEIHPGGGAAIDPKPWLRAHKITI</sequence>
<keyword evidence="2" id="KW-0732">Signal</keyword>
<dbReference type="PANTHER" id="PTHR21666:SF270">
    <property type="entry name" value="MUREIN HYDROLASE ACTIVATOR ENVC"/>
    <property type="match status" value="1"/>
</dbReference>
<dbReference type="RefSeq" id="WP_344069360.1">
    <property type="nucleotide sequence ID" value="NZ_BAAAPN010000106.1"/>
</dbReference>
<dbReference type="InterPro" id="IPR050570">
    <property type="entry name" value="Cell_wall_metabolism_enzyme"/>
</dbReference>
<evidence type="ECO:0000256" key="2">
    <source>
        <dbReference type="SAM" id="SignalP"/>
    </source>
</evidence>
<feature type="signal peptide" evidence="2">
    <location>
        <begin position="1"/>
        <end position="41"/>
    </location>
</feature>
<dbReference type="Pfam" id="PF01551">
    <property type="entry name" value="Peptidase_M23"/>
    <property type="match status" value="1"/>
</dbReference>
<organism evidence="4 5">
    <name type="scientific">Nostocoides vanveenii</name>
    <dbReference type="NCBI Taxonomy" id="330835"/>
    <lineage>
        <taxon>Bacteria</taxon>
        <taxon>Bacillati</taxon>
        <taxon>Actinomycetota</taxon>
        <taxon>Actinomycetes</taxon>
        <taxon>Micrococcales</taxon>
        <taxon>Intrasporangiaceae</taxon>
        <taxon>Nostocoides</taxon>
    </lineage>
</organism>
<dbReference type="Gene3D" id="2.70.70.10">
    <property type="entry name" value="Glucose Permease (Domain IIA)"/>
    <property type="match status" value="1"/>
</dbReference>
<keyword evidence="5" id="KW-1185">Reference proteome</keyword>
<reference evidence="5" key="1">
    <citation type="journal article" date="2019" name="Int. J. Syst. Evol. Microbiol.">
        <title>The Global Catalogue of Microorganisms (GCM) 10K type strain sequencing project: providing services to taxonomists for standard genome sequencing and annotation.</title>
        <authorList>
            <consortium name="The Broad Institute Genomics Platform"/>
            <consortium name="The Broad Institute Genome Sequencing Center for Infectious Disease"/>
            <person name="Wu L."/>
            <person name="Ma J."/>
        </authorList>
    </citation>
    <scope>NUCLEOTIDE SEQUENCE [LARGE SCALE GENOMIC DNA]</scope>
    <source>
        <strain evidence="5">JCM 15591</strain>
    </source>
</reference>
<dbReference type="InterPro" id="IPR016047">
    <property type="entry name" value="M23ase_b-sheet_dom"/>
</dbReference>
<evidence type="ECO:0000256" key="1">
    <source>
        <dbReference type="SAM" id="MobiDB-lite"/>
    </source>
</evidence>
<dbReference type="PANTHER" id="PTHR21666">
    <property type="entry name" value="PEPTIDASE-RELATED"/>
    <property type="match status" value="1"/>
</dbReference>
<evidence type="ECO:0000313" key="4">
    <source>
        <dbReference type="EMBL" id="GAA1776919.1"/>
    </source>
</evidence>
<dbReference type="CDD" id="cd12797">
    <property type="entry name" value="M23_peptidase"/>
    <property type="match status" value="1"/>
</dbReference>
<feature type="region of interest" description="Disordered" evidence="1">
    <location>
        <begin position="67"/>
        <end position="96"/>
    </location>
</feature>
<dbReference type="EMBL" id="BAAAPN010000106">
    <property type="protein sequence ID" value="GAA1776919.1"/>
    <property type="molecule type" value="Genomic_DNA"/>
</dbReference>
<dbReference type="SUPFAM" id="SSF51261">
    <property type="entry name" value="Duplicated hybrid motif"/>
    <property type="match status" value="1"/>
</dbReference>
<evidence type="ECO:0000313" key="5">
    <source>
        <dbReference type="Proteomes" id="UP001501475"/>
    </source>
</evidence>
<accession>A0ABP4XG98</accession>
<name>A0ABP4XG98_9MICO</name>
<feature type="compositionally biased region" description="Basic and acidic residues" evidence="1">
    <location>
        <begin position="78"/>
        <end position="96"/>
    </location>
</feature>